<name>A0AAI9C4H9_STEMA</name>
<gene>
    <name evidence="3" type="ORF">QEG23_003560</name>
</gene>
<evidence type="ECO:0000313" key="3">
    <source>
        <dbReference type="EMBL" id="EKT4094008.1"/>
    </source>
</evidence>
<evidence type="ECO:0000256" key="1">
    <source>
        <dbReference type="SAM" id="MobiDB-lite"/>
    </source>
</evidence>
<comment type="caution">
    <text evidence="3">The sequence shown here is derived from an EMBL/GenBank/DDBJ whole genome shotgun (WGS) entry which is preliminary data.</text>
</comment>
<dbReference type="Proteomes" id="UP001218208">
    <property type="component" value="Unassembled WGS sequence"/>
</dbReference>
<dbReference type="AlphaFoldDB" id="A0AAI9C4H9"/>
<reference evidence="3" key="1">
    <citation type="submission" date="2022-07" db="EMBL/GenBank/DDBJ databases">
        <authorList>
            <consortium name="DAFM: The Division of Animal and Food Microbiology"/>
        </authorList>
    </citation>
    <scope>NUCLEOTIDE SEQUENCE</scope>
    <source>
        <strain evidence="3">19MO01SH01-2</strain>
    </source>
</reference>
<evidence type="ECO:0008006" key="5">
    <source>
        <dbReference type="Google" id="ProtNLM"/>
    </source>
</evidence>
<accession>A0AAI9C4H9</accession>
<feature type="signal peptide" evidence="2">
    <location>
        <begin position="1"/>
        <end position="22"/>
    </location>
</feature>
<protein>
    <recommendedName>
        <fullName evidence="5">Secreted protein</fullName>
    </recommendedName>
</protein>
<dbReference type="EMBL" id="ABLOJW010000022">
    <property type="protein sequence ID" value="EKT4094008.1"/>
    <property type="molecule type" value="Genomic_DNA"/>
</dbReference>
<sequence>MKRALLMTCLLSCAVLPPIALAAKDKTEVIRPGQPLLAEVERIETDLNDGKTYSELKPDDRSRVREVLGRLRSASERFPDASAMPESARTQVFNDQQIVNTVLTQAREDSRLICRRERTVGSNRQQTSCMTVAERNRKREEGGNELQRVQRLGTRMDTTDF</sequence>
<organism evidence="3 4">
    <name type="scientific">Stenotrophomonas maltophilia</name>
    <name type="common">Pseudomonas maltophilia</name>
    <name type="synonym">Xanthomonas maltophilia</name>
    <dbReference type="NCBI Taxonomy" id="40324"/>
    <lineage>
        <taxon>Bacteria</taxon>
        <taxon>Pseudomonadati</taxon>
        <taxon>Pseudomonadota</taxon>
        <taxon>Gammaproteobacteria</taxon>
        <taxon>Lysobacterales</taxon>
        <taxon>Lysobacteraceae</taxon>
        <taxon>Stenotrophomonas</taxon>
        <taxon>Stenotrophomonas maltophilia group</taxon>
    </lineage>
</organism>
<feature type="region of interest" description="Disordered" evidence="1">
    <location>
        <begin position="134"/>
        <end position="161"/>
    </location>
</feature>
<feature type="chain" id="PRO_5042501443" description="Secreted protein" evidence="2">
    <location>
        <begin position="23"/>
        <end position="161"/>
    </location>
</feature>
<evidence type="ECO:0000313" key="4">
    <source>
        <dbReference type="Proteomes" id="UP001218208"/>
    </source>
</evidence>
<keyword evidence="2" id="KW-0732">Signal</keyword>
<evidence type="ECO:0000256" key="2">
    <source>
        <dbReference type="SAM" id="SignalP"/>
    </source>
</evidence>
<proteinExistence type="predicted"/>
<dbReference type="RefSeq" id="WP_110713376.1">
    <property type="nucleotide sequence ID" value="NZ_CP029773.1"/>
</dbReference>